<dbReference type="PROSITE" id="PS51340">
    <property type="entry name" value="MOSC"/>
    <property type="match status" value="1"/>
</dbReference>
<dbReference type="InterPro" id="IPR049704">
    <property type="entry name" value="Aminotrans_3_PPA_site"/>
</dbReference>
<keyword evidence="3" id="KW-0032">Aminotransferase</keyword>
<dbReference type="CDD" id="cd00610">
    <property type="entry name" value="OAT_like"/>
    <property type="match status" value="1"/>
</dbReference>
<dbReference type="STRING" id="1280950.HJO_16240"/>
<reference evidence="7 8" key="1">
    <citation type="journal article" date="2014" name="Antonie Van Leeuwenhoek">
        <title>Hyphomonas beringensis sp. nov. and Hyphomonas chukchiensis sp. nov., isolated from surface seawater of the Bering Sea and Chukchi Sea.</title>
        <authorList>
            <person name="Li C."/>
            <person name="Lai Q."/>
            <person name="Li G."/>
            <person name="Dong C."/>
            <person name="Wang J."/>
            <person name="Liao Y."/>
            <person name="Shao Z."/>
        </authorList>
    </citation>
    <scope>NUCLEOTIDE SEQUENCE [LARGE SCALE GENOMIC DNA]</scope>
    <source>
        <strain evidence="7 8">MHS-2</strain>
    </source>
</reference>
<sequence length="389" mass="41813">MCEQARKLAFAHTAFFTHEPGEELAEFLTQRAPEGLDHVVFTSGGSEAIETALKLARQFHVANSANDRTVFIARQFSYHGATLGALSISGNQGRRAPYEPLLAPCHFIAPCYRYRHARPGESEQAYAMRTADALEEEILRVGPGRVAAFIAEPVVGATLGAVAADIGYFKRIREICTRHGVLMIADEVMCGMGRTGTLFAMKQEGVTPDILVMAKGLGGGYQPIGATLLHKKVHDVVTAGRGRFEHGHTYMGHPMATAAALAVQMVIEEEGLLDSVVRKGQILRDMLSEALGPLGIAGDVRGRGLMIGVELVEDTATQRPFPAELRLDQRIKDAAMEAGLIIYPGRGSAGDGLGDHVLIAPPYIISESEIAILVERLERAIKAALPVSA</sequence>
<keyword evidence="3" id="KW-0808">Transferase</keyword>
<dbReference type="GO" id="GO:0008483">
    <property type="term" value="F:transaminase activity"/>
    <property type="evidence" value="ECO:0007669"/>
    <property type="project" value="UniProtKB-KW"/>
</dbReference>
<dbReference type="SUPFAM" id="SSF53383">
    <property type="entry name" value="PLP-dependent transferases"/>
    <property type="match status" value="1"/>
</dbReference>
<keyword evidence="4 5" id="KW-0663">Pyridoxal phosphate</keyword>
<dbReference type="GO" id="GO:0030151">
    <property type="term" value="F:molybdenum ion binding"/>
    <property type="evidence" value="ECO:0007669"/>
    <property type="project" value="InterPro"/>
</dbReference>
<dbReference type="FunFam" id="3.40.640.10:FF:000004">
    <property type="entry name" value="Acetylornithine aminotransferase"/>
    <property type="match status" value="1"/>
</dbReference>
<dbReference type="InterPro" id="IPR005302">
    <property type="entry name" value="MoCF_Sase_C"/>
</dbReference>
<name>A0A059FBG7_9PROT</name>
<dbReference type="GO" id="GO:0030170">
    <property type="term" value="F:pyridoxal phosphate binding"/>
    <property type="evidence" value="ECO:0007669"/>
    <property type="project" value="InterPro"/>
</dbReference>
<dbReference type="Gene3D" id="3.90.1150.10">
    <property type="entry name" value="Aspartate Aminotransferase, domain 1"/>
    <property type="match status" value="1"/>
</dbReference>
<dbReference type="PANTHER" id="PTHR43094:SF1">
    <property type="entry name" value="AMINOTRANSFERASE CLASS-III"/>
    <property type="match status" value="1"/>
</dbReference>
<comment type="similarity">
    <text evidence="2 5">Belongs to the class-III pyridoxal-phosphate-dependent aminotransferase family.</text>
</comment>
<evidence type="ECO:0000256" key="5">
    <source>
        <dbReference type="RuleBase" id="RU003560"/>
    </source>
</evidence>
<evidence type="ECO:0000256" key="1">
    <source>
        <dbReference type="ARBA" id="ARBA00001933"/>
    </source>
</evidence>
<accession>A0A059FBG7</accession>
<dbReference type="Gene3D" id="3.40.640.10">
    <property type="entry name" value="Type I PLP-dependent aspartate aminotransferase-like (Major domain)"/>
    <property type="match status" value="1"/>
</dbReference>
<protein>
    <recommendedName>
        <fullName evidence="6">MOSC domain-containing protein</fullName>
    </recommendedName>
</protein>
<dbReference type="InterPro" id="IPR015424">
    <property type="entry name" value="PyrdxlP-dep_Trfase"/>
</dbReference>
<dbReference type="GO" id="GO:0005829">
    <property type="term" value="C:cytosol"/>
    <property type="evidence" value="ECO:0007669"/>
    <property type="project" value="TreeGrafter"/>
</dbReference>
<dbReference type="InterPro" id="IPR015422">
    <property type="entry name" value="PyrdxlP-dep_Trfase_small"/>
</dbReference>
<keyword evidence="8" id="KW-1185">Reference proteome</keyword>
<evidence type="ECO:0000259" key="6">
    <source>
        <dbReference type="PROSITE" id="PS51340"/>
    </source>
</evidence>
<dbReference type="Proteomes" id="UP000025171">
    <property type="component" value="Unassembled WGS sequence"/>
</dbReference>
<evidence type="ECO:0000256" key="3">
    <source>
        <dbReference type="ARBA" id="ARBA00022576"/>
    </source>
</evidence>
<dbReference type="AlphaFoldDB" id="A0A059FBG7"/>
<evidence type="ECO:0000313" key="8">
    <source>
        <dbReference type="Proteomes" id="UP000025171"/>
    </source>
</evidence>
<dbReference type="eggNOG" id="COG0161">
    <property type="taxonomic scope" value="Bacteria"/>
</dbReference>
<evidence type="ECO:0000256" key="4">
    <source>
        <dbReference type="ARBA" id="ARBA00022898"/>
    </source>
</evidence>
<dbReference type="PROSITE" id="PS00600">
    <property type="entry name" value="AA_TRANSFER_CLASS_3"/>
    <property type="match status" value="1"/>
</dbReference>
<dbReference type="EMBL" id="ARYK01000011">
    <property type="protein sequence ID" value="KCZ87950.1"/>
    <property type="molecule type" value="Genomic_DNA"/>
</dbReference>
<proteinExistence type="inferred from homology"/>
<feature type="domain" description="MOSC" evidence="6">
    <location>
        <begin position="329"/>
        <end position="389"/>
    </location>
</feature>
<evidence type="ECO:0000313" key="7">
    <source>
        <dbReference type="EMBL" id="KCZ87950.1"/>
    </source>
</evidence>
<comment type="cofactor">
    <cofactor evidence="1">
        <name>pyridoxal 5'-phosphate</name>
        <dbReference type="ChEBI" id="CHEBI:597326"/>
    </cofactor>
</comment>
<dbReference type="InterPro" id="IPR015421">
    <property type="entry name" value="PyrdxlP-dep_Trfase_major"/>
</dbReference>
<dbReference type="InterPro" id="IPR005814">
    <property type="entry name" value="Aminotrans_3"/>
</dbReference>
<dbReference type="PATRIC" id="fig|1280950.3.peg.3258"/>
<organism evidence="7 8">
    <name type="scientific">Hyphomonas johnsonii MHS-2</name>
    <dbReference type="NCBI Taxonomy" id="1280950"/>
    <lineage>
        <taxon>Bacteria</taxon>
        <taxon>Pseudomonadati</taxon>
        <taxon>Pseudomonadota</taxon>
        <taxon>Alphaproteobacteria</taxon>
        <taxon>Hyphomonadales</taxon>
        <taxon>Hyphomonadaceae</taxon>
        <taxon>Hyphomonas</taxon>
    </lineage>
</organism>
<dbReference type="Pfam" id="PF00202">
    <property type="entry name" value="Aminotran_3"/>
    <property type="match status" value="1"/>
</dbReference>
<comment type="caution">
    <text evidence="7">The sequence shown here is derived from an EMBL/GenBank/DDBJ whole genome shotgun (WGS) entry which is preliminary data.</text>
</comment>
<dbReference type="NCBIfam" id="NF005685">
    <property type="entry name" value="PRK07483.1"/>
    <property type="match status" value="1"/>
</dbReference>
<dbReference type="PANTHER" id="PTHR43094">
    <property type="entry name" value="AMINOTRANSFERASE"/>
    <property type="match status" value="1"/>
</dbReference>
<gene>
    <name evidence="7" type="ORF">HJO_16240</name>
</gene>
<evidence type="ECO:0000256" key="2">
    <source>
        <dbReference type="ARBA" id="ARBA00008954"/>
    </source>
</evidence>